<evidence type="ECO:0008006" key="3">
    <source>
        <dbReference type="Google" id="ProtNLM"/>
    </source>
</evidence>
<dbReference type="Pfam" id="PF18143">
    <property type="entry name" value="HAD_SAK_2"/>
    <property type="match status" value="1"/>
</dbReference>
<name>A0A316XAF3_9FLAO</name>
<protein>
    <recommendedName>
        <fullName evidence="3">FCP1 homology domain-containing protein</fullName>
    </recommendedName>
</protein>
<sequence>MRLFLDIDGVMVHANPYKKVDMGEDGFYKFNANAIDVINSIDDLEIILSTSHRFRFDIQEWKNIFQRRNIKFKEISIMNLKLDSKFSRREEIEKWINDNKIDPDDLIIIDDDKSLNGLPDNLKRRLILTDPYIGLNNAALQNLQLRNR</sequence>
<dbReference type="OrthoDB" id="764324at2"/>
<accession>A0A316XAF3</accession>
<proteinExistence type="predicted"/>
<comment type="caution">
    <text evidence="1">The sequence shown here is derived from an EMBL/GenBank/DDBJ whole genome shotgun (WGS) entry which is preliminary data.</text>
</comment>
<dbReference type="AlphaFoldDB" id="A0A316XAF3"/>
<gene>
    <name evidence="1" type="ORF">C1631_011980</name>
</gene>
<reference evidence="1 2" key="1">
    <citation type="submission" date="2018-04" db="EMBL/GenBank/DDBJ databases">
        <title>Draft Genome Sequence of Phosphate-Solubilizing Chryseobacterium sp. ISE14 that is a Biocontrol and Plant Growth-Promoting Rhizobacterium Isolated from Cucumber.</title>
        <authorList>
            <person name="Jeong J.-J."/>
            <person name="Sang M.K."/>
            <person name="Choi I.-G."/>
            <person name="Kim K.D."/>
        </authorList>
    </citation>
    <scope>NUCLEOTIDE SEQUENCE [LARGE SCALE GENOMIC DNA]</scope>
    <source>
        <strain evidence="1 2">ISE14</strain>
    </source>
</reference>
<dbReference type="RefSeq" id="WP_109712309.1">
    <property type="nucleotide sequence ID" value="NZ_PPED02000002.1"/>
</dbReference>
<evidence type="ECO:0000313" key="2">
    <source>
        <dbReference type="Proteomes" id="UP000236594"/>
    </source>
</evidence>
<dbReference type="EMBL" id="PPED02000002">
    <property type="protein sequence ID" value="PWN70667.1"/>
    <property type="molecule type" value="Genomic_DNA"/>
</dbReference>
<dbReference type="Proteomes" id="UP000236594">
    <property type="component" value="Unassembled WGS sequence"/>
</dbReference>
<organism evidence="1 2">
    <name type="scientific">Chryseobacterium phosphatilyticum</name>
    <dbReference type="NCBI Taxonomy" id="475075"/>
    <lineage>
        <taxon>Bacteria</taxon>
        <taxon>Pseudomonadati</taxon>
        <taxon>Bacteroidota</taxon>
        <taxon>Flavobacteriia</taxon>
        <taxon>Flavobacteriales</taxon>
        <taxon>Weeksellaceae</taxon>
        <taxon>Chryseobacterium group</taxon>
        <taxon>Chryseobacterium</taxon>
    </lineage>
</organism>
<evidence type="ECO:0000313" key="1">
    <source>
        <dbReference type="EMBL" id="PWN70667.1"/>
    </source>
</evidence>
<keyword evidence="2" id="KW-1185">Reference proteome</keyword>